<feature type="compositionally biased region" description="Acidic residues" evidence="1">
    <location>
        <begin position="220"/>
        <end position="255"/>
    </location>
</feature>
<accession>A0A267EW59</accession>
<organism evidence="2 3">
    <name type="scientific">Macrostomum lignano</name>
    <dbReference type="NCBI Taxonomy" id="282301"/>
    <lineage>
        <taxon>Eukaryota</taxon>
        <taxon>Metazoa</taxon>
        <taxon>Spiralia</taxon>
        <taxon>Lophotrochozoa</taxon>
        <taxon>Platyhelminthes</taxon>
        <taxon>Rhabditophora</taxon>
        <taxon>Macrostomorpha</taxon>
        <taxon>Macrostomida</taxon>
        <taxon>Macrostomidae</taxon>
        <taxon>Macrostomum</taxon>
    </lineage>
</organism>
<feature type="compositionally biased region" description="Basic residues" evidence="1">
    <location>
        <begin position="407"/>
        <end position="416"/>
    </location>
</feature>
<dbReference type="STRING" id="282301.A0A267EW59"/>
<feature type="compositionally biased region" description="Polar residues" evidence="1">
    <location>
        <begin position="16"/>
        <end position="26"/>
    </location>
</feature>
<reference evidence="2 3" key="1">
    <citation type="submission" date="2017-06" db="EMBL/GenBank/DDBJ databases">
        <title>A platform for efficient transgenesis in Macrostomum lignano, a flatworm model organism for stem cell research.</title>
        <authorList>
            <person name="Berezikov E."/>
        </authorList>
    </citation>
    <scope>NUCLEOTIDE SEQUENCE [LARGE SCALE GENOMIC DNA]</scope>
    <source>
        <strain evidence="2">DV1</strain>
        <tissue evidence="2">Whole organism</tissue>
    </source>
</reference>
<feature type="compositionally biased region" description="Low complexity" evidence="1">
    <location>
        <begin position="420"/>
        <end position="434"/>
    </location>
</feature>
<comment type="caution">
    <text evidence="2">The sequence shown here is derived from an EMBL/GenBank/DDBJ whole genome shotgun (WGS) entry which is preliminary data.</text>
</comment>
<dbReference type="Proteomes" id="UP000215902">
    <property type="component" value="Unassembled WGS sequence"/>
</dbReference>
<feature type="compositionally biased region" description="Acidic residues" evidence="1">
    <location>
        <begin position="152"/>
        <end position="184"/>
    </location>
</feature>
<feature type="compositionally biased region" description="Acidic residues" evidence="1">
    <location>
        <begin position="109"/>
        <end position="128"/>
    </location>
</feature>
<evidence type="ECO:0000256" key="1">
    <source>
        <dbReference type="SAM" id="MobiDB-lite"/>
    </source>
</evidence>
<feature type="region of interest" description="Disordered" evidence="1">
    <location>
        <begin position="57"/>
        <end position="255"/>
    </location>
</feature>
<protein>
    <recommendedName>
        <fullName evidence="4">RRM domain-containing protein</fullName>
    </recommendedName>
</protein>
<feature type="region of interest" description="Disordered" evidence="1">
    <location>
        <begin position="16"/>
        <end position="42"/>
    </location>
</feature>
<evidence type="ECO:0008006" key="4">
    <source>
        <dbReference type="Google" id="ProtNLM"/>
    </source>
</evidence>
<dbReference type="AlphaFoldDB" id="A0A267EW59"/>
<feature type="compositionally biased region" description="Acidic residues" evidence="1">
    <location>
        <begin position="191"/>
        <end position="213"/>
    </location>
</feature>
<dbReference type="OrthoDB" id="6162636at2759"/>
<name>A0A267EW59_9PLAT</name>
<feature type="non-terminal residue" evidence="2">
    <location>
        <position position="1"/>
    </location>
</feature>
<keyword evidence="3" id="KW-1185">Reference proteome</keyword>
<proteinExistence type="predicted"/>
<gene>
    <name evidence="2" type="ORF">BOX15_Mlig028442g1</name>
</gene>
<feature type="compositionally biased region" description="Basic residues" evidence="1">
    <location>
        <begin position="435"/>
        <end position="446"/>
    </location>
</feature>
<feature type="compositionally biased region" description="Polar residues" evidence="1">
    <location>
        <begin position="448"/>
        <end position="457"/>
    </location>
</feature>
<sequence length="788" mass="90448">QTMSSCQINYILQSVPNKSQESSCDLSQELKEENNNQQTKQLAPVLQLDRREQVRNVLREPANLSPVTNQEDKAHGLETDQVDEAEKLETDQVDEAENLETVQEHETENLETDQFDEENLETVQEDDAENLKTDQEDEAENLETVQEHETENLETDDQFDEENLETDQFDEENLETDQFDEENLETNQFEENLETDQFDEENLETDQFDEENLETNQFEENLETDQFEENLETDQFDEENLETNQFDEENLETDQFDEENLETNQFDEENLETDQFDEENLETNQFDEENLETDQFDEENLETDQVDGEGNMETDQVDEAEDLQTENMDKADMVNLRNYQAYDTKGLEAVQTHEPEMPAIYQDDGNFAILEFQFYNDPKLPTIEFGAQQVFKLHENQLELKTESGQKCRRRKKRLRSNSPPRQAAAGVAQPPAAKRSRRRRQRHRSSTNPANDSSTPVIAAVSDNLQFESGELRYIVVSGLPMSVRDAALHRAFRGVFRRRLLADADELVVVPESDTKTVLMFAGGEQAAASGWPLSSRLGDNGQRLSARTVERRLRSLQFESRFPEDARLDSLRVEASDSLDYLRRWTRMYFCPVPYQIAEDIQCQHLLVTNLPAKLLQSPEDLLRRFTQLMPDARSFFLPIDDVDQPLGYLLVRFDQSASCLATLRQLRRHYSLELVCVSLLEVCRLPCGYRIPVHNLLNWCCLDRPLSGPVSASVLSSAAVILDDPVRRPFVCTCHPDAVRVAPQPHLLAELARQLSVSATSSRMTATAAGTETGVLMSALMRLC</sequence>
<evidence type="ECO:0000313" key="3">
    <source>
        <dbReference type="Proteomes" id="UP000215902"/>
    </source>
</evidence>
<feature type="region of interest" description="Disordered" evidence="1">
    <location>
        <begin position="402"/>
        <end position="458"/>
    </location>
</feature>
<feature type="compositionally biased region" description="Basic and acidic residues" evidence="1">
    <location>
        <begin position="70"/>
        <end position="90"/>
    </location>
</feature>
<evidence type="ECO:0000313" key="2">
    <source>
        <dbReference type="EMBL" id="PAA65758.1"/>
    </source>
</evidence>
<dbReference type="EMBL" id="NIVC01001620">
    <property type="protein sequence ID" value="PAA65758.1"/>
    <property type="molecule type" value="Genomic_DNA"/>
</dbReference>